<dbReference type="EMBL" id="PRDL01000001">
    <property type="protein sequence ID" value="MBE8716492.1"/>
    <property type="molecule type" value="Genomic_DNA"/>
</dbReference>
<feature type="transmembrane region" description="Helical" evidence="1">
    <location>
        <begin position="12"/>
        <end position="32"/>
    </location>
</feature>
<evidence type="ECO:0000313" key="3">
    <source>
        <dbReference type="Proteomes" id="UP000652567"/>
    </source>
</evidence>
<evidence type="ECO:0000256" key="1">
    <source>
        <dbReference type="SAM" id="Phobius"/>
    </source>
</evidence>
<keyword evidence="1" id="KW-1133">Transmembrane helix</keyword>
<reference evidence="2" key="1">
    <citation type="submission" date="2018-07" db="EMBL/GenBank/DDBJ databases">
        <title>Genome assembly of strain Ka43.</title>
        <authorList>
            <person name="Kukolya J."/>
            <person name="Nagy I."/>
            <person name="Horvath B."/>
            <person name="Toth A."/>
        </authorList>
    </citation>
    <scope>NUCLEOTIDE SEQUENCE</scope>
    <source>
        <strain evidence="2">KB43</strain>
    </source>
</reference>
<gene>
    <name evidence="2" type="ORF">C4F51_04740</name>
</gene>
<accession>A0A928V4K8</accession>
<proteinExistence type="predicted"/>
<dbReference type="Proteomes" id="UP000652567">
    <property type="component" value="Unassembled WGS sequence"/>
</dbReference>
<evidence type="ECO:0000313" key="2">
    <source>
        <dbReference type="EMBL" id="MBE8716492.1"/>
    </source>
</evidence>
<dbReference type="Pfam" id="PF11739">
    <property type="entry name" value="YdbH-like"/>
    <property type="match status" value="1"/>
</dbReference>
<dbReference type="RefSeq" id="WP_193907619.1">
    <property type="nucleotide sequence ID" value="NZ_PRDL01000001.1"/>
</dbReference>
<dbReference type="AlphaFoldDB" id="A0A928V4K8"/>
<sequence length="885" mass="96180">MKVSLLWRRITIGLFIALMVIILVPAILLWQLPRIMERYGVFDARWQLTSFSPRQLVIEHASFRVQQPGFAALVEMRNFSVSWQWAGLAMPKILQVNIAAGRLRWLPVADQPVPEVADDAGPFTLPASWQLPQWLPQQIHVDHWRWQLPCTRAGGCELASGLQVLRQGQMLDARLMVHNTPEPLELSLQWNSGEGGTKYSLPAAQFTLAGGRFINAEFITSLVGDAAGDSPRWDGNLGLTAMAPDAAWLEFLGEWVSVEQWPSLDAFTNPVTLSLVWQADAEPLLAASDSSDSSLNYQYFLNEIHQRLHGKVELSALLLSAIPVPAVGDLSGQIRLSLAARDGVLLQHALAVESQVDALVLPDALATLDTGWQSLTLKAHSASAETPTALEALPLALDIALAGKVNTRLVVAATVADDLQTLNIEDGRLTLDAAQWQPLEGWQLSAVALDSHFSLAWQQPELRFSLLSPLSLAGSVKMEGLGVQGAQLALSQLELQGNPQLWQQVQLALTGDLAVAAIEQEMLQAHPWRWQGSVKANAPGDTVPLAHVDGSLVFDDRLTVTHKAILQESGWQAEVEMPDVFLLAGNPFALLTPLWPELLTLAAGRTGGKGKFSGDWQMEKLRGSLAWRLADVGGVYDTTAFRRATGTLNLTLGERLSLATDNLVVGEVVQGFTFAPITMSARYNAPLGDLMQGQVTLGKVEAGLLDGLVSVVPATMDFSKASQPLEIELTNVDLGRLLAEHPSSDLTGTGKISGRVPVELTKTGFIVREGRLAAQQPGGRLQYRSARVNDIAKTSEGMKVITDALDDFHYTVLDSGVSYDENGKLMLAVRLQGSNPALEGGRAINFNITLEEDLPAMIASLQLGNQLGDDIKKRVQQRIQRRSTP</sequence>
<protein>
    <recommendedName>
        <fullName evidence="4">Dicarboxylate transport</fullName>
    </recommendedName>
</protein>
<comment type="caution">
    <text evidence="2">The sequence shown here is derived from an EMBL/GenBank/DDBJ whole genome shotgun (WGS) entry which is preliminary data.</text>
</comment>
<keyword evidence="3" id="KW-1185">Reference proteome</keyword>
<dbReference type="InterPro" id="IPR021730">
    <property type="entry name" value="YdbH"/>
</dbReference>
<keyword evidence="1" id="KW-0472">Membrane</keyword>
<organism evidence="2 3">
    <name type="scientific">Cellvibrio polysaccharolyticus</name>
    <dbReference type="NCBI Taxonomy" id="2082724"/>
    <lineage>
        <taxon>Bacteria</taxon>
        <taxon>Pseudomonadati</taxon>
        <taxon>Pseudomonadota</taxon>
        <taxon>Gammaproteobacteria</taxon>
        <taxon>Cellvibrionales</taxon>
        <taxon>Cellvibrionaceae</taxon>
        <taxon>Cellvibrio</taxon>
    </lineage>
</organism>
<evidence type="ECO:0008006" key="4">
    <source>
        <dbReference type="Google" id="ProtNLM"/>
    </source>
</evidence>
<keyword evidence="1" id="KW-0812">Transmembrane</keyword>
<name>A0A928V4K8_9GAMM</name>